<dbReference type="InterPro" id="IPR008969">
    <property type="entry name" value="CarboxyPept-like_regulatory"/>
</dbReference>
<evidence type="ECO:0000256" key="1">
    <source>
        <dbReference type="SAM" id="SignalP"/>
    </source>
</evidence>
<accession>A0ABX1GTU9</accession>
<gene>
    <name evidence="2" type="ORF">HCU67_13885</name>
</gene>
<sequence>MISRKKAGLLFFLIFLSNSLLAQNLNDFITGVLLDSKSGEPVVFATIRVKNKAIGVISNNDGGFKVPVHFQLEGEALEISCMGYQTKTLVFAELKEKIINRIYLEPSAFELSEAVVTASKRKRLTAKQILKRAIQQIPQNYQKEPFELVGYYRDYQLKNKKYLNLNEALIRVSDQGFETKDYQTLQFGLYDYMRNLEFERDSFAAKPYDYSNRDKIIPDATLQGNYVGNELVLLFIHDAIRNHNIDAYSFVYKFIEDFIKEHRFKRLENTTFGDELVYKIRISKSVMPYEVNGIIYVDVDDYSIRKLDYSVWRLSPPQNPSSEGVLLPRTLLYEILVEYQDVGDKMYLNYISFHNQFQLVRPPKFAIIGAELDSVEKQLKVRLNKPIANWYDLEIKDFDVVHNGRKMQMKSALRNGDSAFILTFALQNKNLQKQFDDLLTDLTENPRPSFVVQVKNMTDAEGNRLGERKSELLEQFREFFAQKVETISGSQPNSAWVDKSKSLNHFNQPVLPKDVSLEGLWMNTPLKSVE</sequence>
<evidence type="ECO:0000313" key="2">
    <source>
        <dbReference type="EMBL" id="NKI33044.1"/>
    </source>
</evidence>
<dbReference type="Proteomes" id="UP000718451">
    <property type="component" value="Unassembled WGS sequence"/>
</dbReference>
<name>A0ABX1GTU9_9FLAO</name>
<dbReference type="EMBL" id="JAAWWL010000002">
    <property type="protein sequence ID" value="NKI33044.1"/>
    <property type="molecule type" value="Genomic_DNA"/>
</dbReference>
<feature type="signal peptide" evidence="1">
    <location>
        <begin position="1"/>
        <end position="22"/>
    </location>
</feature>
<dbReference type="SUPFAM" id="SSF49464">
    <property type="entry name" value="Carboxypeptidase regulatory domain-like"/>
    <property type="match status" value="1"/>
</dbReference>
<feature type="chain" id="PRO_5047229625" evidence="1">
    <location>
        <begin position="23"/>
        <end position="530"/>
    </location>
</feature>
<reference evidence="2 3" key="1">
    <citation type="submission" date="2020-04" db="EMBL/GenBank/DDBJ databases">
        <authorList>
            <person name="Yoon J."/>
        </authorList>
    </citation>
    <scope>NUCLEOTIDE SEQUENCE [LARGE SCALE GENOMIC DNA]</scope>
    <source>
        <strain evidence="2 3">DJ-13</strain>
    </source>
</reference>
<dbReference type="RefSeq" id="WP_168553196.1">
    <property type="nucleotide sequence ID" value="NZ_JAAWWL010000002.1"/>
</dbReference>
<dbReference type="Pfam" id="PF13715">
    <property type="entry name" value="CarbopepD_reg_2"/>
    <property type="match status" value="1"/>
</dbReference>
<evidence type="ECO:0000313" key="3">
    <source>
        <dbReference type="Proteomes" id="UP000718451"/>
    </source>
</evidence>
<keyword evidence="1" id="KW-0732">Signal</keyword>
<proteinExistence type="predicted"/>
<keyword evidence="3" id="KW-1185">Reference proteome</keyword>
<comment type="caution">
    <text evidence="2">The sequence shown here is derived from an EMBL/GenBank/DDBJ whole genome shotgun (WGS) entry which is preliminary data.</text>
</comment>
<organism evidence="2 3">
    <name type="scientific">Croceivirga thetidis</name>
    <dbReference type="NCBI Taxonomy" id="2721623"/>
    <lineage>
        <taxon>Bacteria</taxon>
        <taxon>Pseudomonadati</taxon>
        <taxon>Bacteroidota</taxon>
        <taxon>Flavobacteriia</taxon>
        <taxon>Flavobacteriales</taxon>
        <taxon>Flavobacteriaceae</taxon>
        <taxon>Croceivirga</taxon>
    </lineage>
</organism>
<protein>
    <submittedName>
        <fullName evidence="2">Carboxypeptidase-like regulatory domain-containing protein</fullName>
    </submittedName>
</protein>